<dbReference type="Pfam" id="PF00496">
    <property type="entry name" value="SBP_bac_5"/>
    <property type="match status" value="1"/>
</dbReference>
<dbReference type="InterPro" id="IPR000914">
    <property type="entry name" value="SBP_5_dom"/>
</dbReference>
<name>A0A8I0PWN3_MORMO</name>
<dbReference type="EMBL" id="PKLF01000008">
    <property type="protein sequence ID" value="MBE8612900.1"/>
    <property type="molecule type" value="Genomic_DNA"/>
</dbReference>
<dbReference type="PANTHER" id="PTHR30290:SF34">
    <property type="entry name" value="ABC TRANSPORTER, PERIPLASMIC OLIGO-PEPTIDE BINDING PROTEIN, PUTATIVE-RELATED"/>
    <property type="match status" value="1"/>
</dbReference>
<dbReference type="AlphaFoldDB" id="A0A8I0PWN3"/>
<dbReference type="InterPro" id="IPR030678">
    <property type="entry name" value="Peptide/Ni-bd"/>
</dbReference>
<dbReference type="PANTHER" id="PTHR30290">
    <property type="entry name" value="PERIPLASMIC BINDING COMPONENT OF ABC TRANSPORTER"/>
    <property type="match status" value="1"/>
</dbReference>
<organism evidence="3 4">
    <name type="scientific">Morganella morganii</name>
    <name type="common">Proteus morganii</name>
    <dbReference type="NCBI Taxonomy" id="582"/>
    <lineage>
        <taxon>Bacteria</taxon>
        <taxon>Pseudomonadati</taxon>
        <taxon>Pseudomonadota</taxon>
        <taxon>Gammaproteobacteria</taxon>
        <taxon>Enterobacterales</taxon>
        <taxon>Morganellaceae</taxon>
        <taxon>Morganella</taxon>
    </lineage>
</organism>
<dbReference type="Gene3D" id="3.10.105.10">
    <property type="entry name" value="Dipeptide-binding Protein, Domain 3"/>
    <property type="match status" value="1"/>
</dbReference>
<dbReference type="CDD" id="cd08512">
    <property type="entry name" value="PBP2_NikA_DppA_OppA_like_7"/>
    <property type="match status" value="1"/>
</dbReference>
<proteinExistence type="predicted"/>
<dbReference type="SUPFAM" id="SSF53850">
    <property type="entry name" value="Periplasmic binding protein-like II"/>
    <property type="match status" value="1"/>
</dbReference>
<evidence type="ECO:0000259" key="2">
    <source>
        <dbReference type="Pfam" id="PF00496"/>
    </source>
</evidence>
<evidence type="ECO:0000313" key="4">
    <source>
        <dbReference type="Proteomes" id="UP000650477"/>
    </source>
</evidence>
<feature type="domain" description="Solute-binding protein family 5" evidence="2">
    <location>
        <begin position="100"/>
        <end position="464"/>
    </location>
</feature>
<reference evidence="3" key="1">
    <citation type="submission" date="2017-12" db="EMBL/GenBank/DDBJ databases">
        <title>Genome sequencing and analysis.</title>
        <authorList>
            <person name="Huang Y.-T."/>
        </authorList>
    </citation>
    <scope>NUCLEOTIDE SEQUENCE</scope>
    <source>
        <strain evidence="3">VGH116</strain>
    </source>
</reference>
<dbReference type="Gene3D" id="3.40.190.10">
    <property type="entry name" value="Periplasmic binding protein-like II"/>
    <property type="match status" value="1"/>
</dbReference>
<feature type="chain" id="PRO_5034852532" evidence="1">
    <location>
        <begin position="46"/>
        <end position="547"/>
    </location>
</feature>
<evidence type="ECO:0000256" key="1">
    <source>
        <dbReference type="SAM" id="SignalP"/>
    </source>
</evidence>
<dbReference type="Gene3D" id="3.90.76.10">
    <property type="entry name" value="Dipeptide-binding Protein, Domain 1"/>
    <property type="match status" value="1"/>
</dbReference>
<dbReference type="GO" id="GO:0043190">
    <property type="term" value="C:ATP-binding cassette (ABC) transporter complex"/>
    <property type="evidence" value="ECO:0007669"/>
    <property type="project" value="InterPro"/>
</dbReference>
<evidence type="ECO:0000313" key="3">
    <source>
        <dbReference type="EMBL" id="MBE8612900.1"/>
    </source>
</evidence>
<dbReference type="InterPro" id="IPR039424">
    <property type="entry name" value="SBP_5"/>
</dbReference>
<keyword evidence="1" id="KW-0732">Signal</keyword>
<dbReference type="GO" id="GO:1904680">
    <property type="term" value="F:peptide transmembrane transporter activity"/>
    <property type="evidence" value="ECO:0007669"/>
    <property type="project" value="TreeGrafter"/>
</dbReference>
<protein>
    <submittedName>
        <fullName evidence="3">ABC transporter substrate-binding protein</fullName>
    </submittedName>
</protein>
<dbReference type="PIRSF" id="PIRSF002741">
    <property type="entry name" value="MppA"/>
    <property type="match status" value="1"/>
</dbReference>
<comment type="caution">
    <text evidence="3">The sequence shown here is derived from an EMBL/GenBank/DDBJ whole genome shotgun (WGS) entry which is preliminary data.</text>
</comment>
<dbReference type="GO" id="GO:0030288">
    <property type="term" value="C:outer membrane-bounded periplasmic space"/>
    <property type="evidence" value="ECO:0007669"/>
    <property type="project" value="UniProtKB-ARBA"/>
</dbReference>
<accession>A0A8I0PWN3</accession>
<dbReference type="Proteomes" id="UP000650477">
    <property type="component" value="Unassembled WGS sequence"/>
</dbReference>
<dbReference type="GO" id="GO:0015833">
    <property type="term" value="P:peptide transport"/>
    <property type="evidence" value="ECO:0007669"/>
    <property type="project" value="TreeGrafter"/>
</dbReference>
<gene>
    <name evidence="3" type="ORF">CYG68_10765</name>
</gene>
<sequence length="547" mass="60295">MQNSAVFFNVSVLQKINNTAFQGKYMKKTYPAASLALLFSVSAFAATPPNTLIVVQSLDDIVSLDPAESNELSSIQTVPSLYQRLVQPNRDNPEQLDAILLEDWQADAANKTLTVRIKENAKFASGNPVRPEDIIFSYQRAVVMNKSPAFILNILGWNKENIAQQFEKTGDRTLKIKWSADISPDVALNLLSTPIASVVDEKLVTPNIKNNDFGNAWLKMHSAGSGAYSLKVYQPNQAIVMAANPHVSTGEAKIPSIIIKNVPDPASRRLLIQQGDADIARELGADQTAALKNSAGVRVENIPSAEQDYMAFNTGNSANPLLKNPALWEAARYLVDYEGITRDLLKGQYFIHQSFLPVGLPGALENNPYKFDPAKAKEILANAGIKDAHFTLDVENKPPYITIAQSLQASFAQGGIKVELLPAAGSQVYSRVRARQHQAAIRFWIPDYFDAHSNASAFAFNDGKSSTVAWLNGWDIPQLSQTTLKAVAEPDKAKRAQMYTAMQEELQRSSPYVFMAQGQNQVVLRDNVKGYQQGLNADMVYYDRVTK</sequence>
<feature type="signal peptide" evidence="1">
    <location>
        <begin position="1"/>
        <end position="45"/>
    </location>
</feature>